<accession>A0A8C1XGC2</accession>
<evidence type="ECO:0000313" key="3">
    <source>
        <dbReference type="Proteomes" id="UP000694700"/>
    </source>
</evidence>
<dbReference type="PROSITE" id="PS50188">
    <property type="entry name" value="B302_SPRY"/>
    <property type="match status" value="1"/>
</dbReference>
<dbReference type="InterPro" id="IPR043136">
    <property type="entry name" value="B30.2/SPRY_sf"/>
</dbReference>
<dbReference type="AlphaFoldDB" id="A0A8C1XGC2"/>
<dbReference type="InterPro" id="IPR050143">
    <property type="entry name" value="TRIM/RBCC"/>
</dbReference>
<evidence type="ECO:0000313" key="2">
    <source>
        <dbReference type="Ensembl" id="ENSCCRP00015081589.1"/>
    </source>
</evidence>
<reference evidence="2" key="1">
    <citation type="submission" date="2025-08" db="UniProtKB">
        <authorList>
            <consortium name="Ensembl"/>
        </authorList>
    </citation>
    <scope>IDENTIFICATION</scope>
</reference>
<dbReference type="SUPFAM" id="SSF49899">
    <property type="entry name" value="Concanavalin A-like lectins/glucanases"/>
    <property type="match status" value="1"/>
</dbReference>
<dbReference type="Gene3D" id="2.60.120.920">
    <property type="match status" value="1"/>
</dbReference>
<feature type="domain" description="B30.2/SPRY" evidence="1">
    <location>
        <begin position="67"/>
        <end position="259"/>
    </location>
</feature>
<dbReference type="PANTHER" id="PTHR24103">
    <property type="entry name" value="E3 UBIQUITIN-PROTEIN LIGASE TRIM"/>
    <property type="match status" value="1"/>
</dbReference>
<dbReference type="InterPro" id="IPR003877">
    <property type="entry name" value="SPRY_dom"/>
</dbReference>
<dbReference type="InterPro" id="IPR001870">
    <property type="entry name" value="B30.2/SPRY"/>
</dbReference>
<name>A0A8C1XGC2_CYPCA</name>
<dbReference type="FunFam" id="2.60.120.920:FF:000004">
    <property type="entry name" value="Butyrophilin subfamily 1 member A1"/>
    <property type="match status" value="1"/>
</dbReference>
<dbReference type="Ensembl" id="ENSCCRT00015084262.1">
    <property type="protein sequence ID" value="ENSCCRP00015081589.1"/>
    <property type="gene ID" value="ENSCCRG00015032997.1"/>
</dbReference>
<dbReference type="PRINTS" id="PR01407">
    <property type="entry name" value="BUTYPHLNCDUF"/>
</dbReference>
<dbReference type="Proteomes" id="UP000694700">
    <property type="component" value="Unplaced"/>
</dbReference>
<dbReference type="SMART" id="SM00589">
    <property type="entry name" value="PRY"/>
    <property type="match status" value="1"/>
</dbReference>
<organism evidence="2 3">
    <name type="scientific">Cyprinus carpio</name>
    <name type="common">Common carp</name>
    <dbReference type="NCBI Taxonomy" id="7962"/>
    <lineage>
        <taxon>Eukaryota</taxon>
        <taxon>Metazoa</taxon>
        <taxon>Chordata</taxon>
        <taxon>Craniata</taxon>
        <taxon>Vertebrata</taxon>
        <taxon>Euteleostomi</taxon>
        <taxon>Actinopterygii</taxon>
        <taxon>Neopterygii</taxon>
        <taxon>Teleostei</taxon>
        <taxon>Ostariophysi</taxon>
        <taxon>Cypriniformes</taxon>
        <taxon>Cyprinidae</taxon>
        <taxon>Cyprininae</taxon>
        <taxon>Cyprinus</taxon>
    </lineage>
</organism>
<protein>
    <recommendedName>
        <fullName evidence="1">B30.2/SPRY domain-containing protein</fullName>
    </recommendedName>
</protein>
<dbReference type="InterPro" id="IPR003879">
    <property type="entry name" value="Butyrophylin_SPRY"/>
</dbReference>
<dbReference type="Pfam" id="PF00622">
    <property type="entry name" value="SPRY"/>
    <property type="match status" value="1"/>
</dbReference>
<proteinExistence type="predicted"/>
<dbReference type="SMART" id="SM00449">
    <property type="entry name" value="SPRY"/>
    <property type="match status" value="1"/>
</dbReference>
<sequence>MKEKLEEMNRQISALSDTIKDIKEKMMPHTSDASFLHRFNVTLERAQSSQQDPQMLSGALIDVAGHLRNLTFRVWKKMQELVRCTPVTLDPNTANTYLILSDDLTSLRRSEMHRPVPDNPERFDKYTCVLGSEGFNSGTHFWDVEVGDNSRWIIGVTTESNKRKGEIFFNTSVWCVWHKDGRYFSQSPEKPNSPFPVKEKLQRVRLELDWDRGKLSLFDPVTNSHLCTITTTFTERVFPFFHCYNVASSLQILPAKVVVTTEKV</sequence>
<dbReference type="InterPro" id="IPR006574">
    <property type="entry name" value="PRY"/>
</dbReference>
<dbReference type="CDD" id="cd12893">
    <property type="entry name" value="SPRY_PRY_TRIM35"/>
    <property type="match status" value="1"/>
</dbReference>
<evidence type="ECO:0000259" key="1">
    <source>
        <dbReference type="PROSITE" id="PS50188"/>
    </source>
</evidence>
<dbReference type="InterPro" id="IPR013320">
    <property type="entry name" value="ConA-like_dom_sf"/>
</dbReference>
<dbReference type="Pfam" id="PF13765">
    <property type="entry name" value="PRY"/>
    <property type="match status" value="1"/>
</dbReference>